<dbReference type="InterPro" id="IPR000182">
    <property type="entry name" value="GNAT_dom"/>
</dbReference>
<reference evidence="7 8" key="1">
    <citation type="submission" date="2015-11" db="EMBL/GenBank/DDBJ databases">
        <title>Draft genome sequence of Paramesorhizobium deserti A-3-E, a strain highly resistant to diverse beta-lactam antibiotics.</title>
        <authorList>
            <person name="Lv R."/>
            <person name="Yang X."/>
            <person name="Fang N."/>
            <person name="Guo J."/>
            <person name="Luo X."/>
            <person name="Peng F."/>
            <person name="Yang R."/>
            <person name="Cui Y."/>
            <person name="Fang C."/>
            <person name="Song Y."/>
        </authorList>
    </citation>
    <scope>NUCLEOTIDE SEQUENCE [LARGE SCALE GENOMIC DNA]</scope>
    <source>
        <strain evidence="7 8">A-3-E</strain>
    </source>
</reference>
<evidence type="ECO:0000259" key="6">
    <source>
        <dbReference type="Pfam" id="PF13508"/>
    </source>
</evidence>
<evidence type="ECO:0000256" key="2">
    <source>
        <dbReference type="ARBA" id="ARBA00022649"/>
    </source>
</evidence>
<comment type="caution">
    <text evidence="7">The sequence shown here is derived from an EMBL/GenBank/DDBJ whole genome shotgun (WGS) entry which is preliminary data.</text>
</comment>
<keyword evidence="3 7" id="KW-0808">Transferase</keyword>
<name>A0A135HXC7_9HYPH</name>
<feature type="domain" description="N-acetyltransferase" evidence="6">
    <location>
        <begin position="4"/>
        <end position="107"/>
    </location>
</feature>
<keyword evidence="2" id="KW-1277">Toxin-antitoxin system</keyword>
<dbReference type="Proteomes" id="UP000070107">
    <property type="component" value="Unassembled WGS sequence"/>
</dbReference>
<evidence type="ECO:0000313" key="7">
    <source>
        <dbReference type="EMBL" id="KXF77835.1"/>
    </source>
</evidence>
<evidence type="ECO:0000256" key="4">
    <source>
        <dbReference type="ARBA" id="ARBA00023315"/>
    </source>
</evidence>
<dbReference type="Gene3D" id="3.40.630.30">
    <property type="match status" value="1"/>
</dbReference>
<evidence type="ECO:0000256" key="3">
    <source>
        <dbReference type="ARBA" id="ARBA00022679"/>
    </source>
</evidence>
<evidence type="ECO:0000313" key="8">
    <source>
        <dbReference type="Proteomes" id="UP000070107"/>
    </source>
</evidence>
<dbReference type="AlphaFoldDB" id="A0A135HXC7"/>
<dbReference type="PANTHER" id="PTHR36449">
    <property type="entry name" value="ACETYLTRANSFERASE-RELATED"/>
    <property type="match status" value="1"/>
</dbReference>
<dbReference type="PANTHER" id="PTHR36449:SF1">
    <property type="entry name" value="ACETYLTRANSFERASE"/>
    <property type="match status" value="1"/>
</dbReference>
<organism evidence="7 8">
    <name type="scientific">Paramesorhizobium deserti</name>
    <dbReference type="NCBI Taxonomy" id="1494590"/>
    <lineage>
        <taxon>Bacteria</taxon>
        <taxon>Pseudomonadati</taxon>
        <taxon>Pseudomonadota</taxon>
        <taxon>Alphaproteobacteria</taxon>
        <taxon>Hyphomicrobiales</taxon>
        <taxon>Phyllobacteriaceae</taxon>
        <taxon>Paramesorhizobium</taxon>
    </lineage>
</organism>
<protein>
    <submittedName>
        <fullName evidence="7">GCN5 family acetyltransferase</fullName>
    </submittedName>
</protein>
<keyword evidence="4" id="KW-0012">Acyltransferase</keyword>
<keyword evidence="1" id="KW-0678">Repressor</keyword>
<evidence type="ECO:0000256" key="5">
    <source>
        <dbReference type="ARBA" id="ARBA00049880"/>
    </source>
</evidence>
<dbReference type="Pfam" id="PF13508">
    <property type="entry name" value="Acetyltransf_7"/>
    <property type="match status" value="1"/>
</dbReference>
<sequence length="130" mass="14249">MARTFVACDDELGVVGFYCISSLSVGFDVIPPEISRKLPRYDEIPAALIRRLARDARVRGEGIGELLLTDALQRILGASKTLASFVIIVDAKDDKAAAFYAGFGFQPFPTRPKRMFILRSVVAAALERSL</sequence>
<proteinExistence type="predicted"/>
<dbReference type="GO" id="GO:0016747">
    <property type="term" value="F:acyltransferase activity, transferring groups other than amino-acyl groups"/>
    <property type="evidence" value="ECO:0007669"/>
    <property type="project" value="InterPro"/>
</dbReference>
<accession>A0A135HXC7</accession>
<keyword evidence="8" id="KW-1185">Reference proteome</keyword>
<dbReference type="STRING" id="1494590.ATN84_10085"/>
<gene>
    <name evidence="7" type="ORF">ATN84_10085</name>
</gene>
<dbReference type="InterPro" id="IPR016181">
    <property type="entry name" value="Acyl_CoA_acyltransferase"/>
</dbReference>
<comment type="catalytic activity">
    <reaction evidence="5">
        <text>glycyl-tRNA(Gly) + acetyl-CoA = N-acetylglycyl-tRNA(Gly) + CoA + H(+)</text>
        <dbReference type="Rhea" id="RHEA:81867"/>
        <dbReference type="Rhea" id="RHEA-COMP:9683"/>
        <dbReference type="Rhea" id="RHEA-COMP:19766"/>
        <dbReference type="ChEBI" id="CHEBI:15378"/>
        <dbReference type="ChEBI" id="CHEBI:57287"/>
        <dbReference type="ChEBI" id="CHEBI:57288"/>
        <dbReference type="ChEBI" id="CHEBI:78522"/>
        <dbReference type="ChEBI" id="CHEBI:232036"/>
    </reaction>
</comment>
<evidence type="ECO:0000256" key="1">
    <source>
        <dbReference type="ARBA" id="ARBA00022491"/>
    </source>
</evidence>
<dbReference type="SUPFAM" id="SSF55729">
    <property type="entry name" value="Acyl-CoA N-acyltransferases (Nat)"/>
    <property type="match status" value="1"/>
</dbReference>
<dbReference type="EMBL" id="LNTU01000012">
    <property type="protein sequence ID" value="KXF77835.1"/>
    <property type="molecule type" value="Genomic_DNA"/>
</dbReference>